<keyword evidence="1" id="KW-1133">Transmembrane helix</keyword>
<feature type="transmembrane region" description="Helical" evidence="1">
    <location>
        <begin position="25"/>
        <end position="42"/>
    </location>
</feature>
<accession>A0A428MVM7</accession>
<dbReference type="EMBL" id="RBVX01000041">
    <property type="protein sequence ID" value="RSL30164.1"/>
    <property type="molecule type" value="Genomic_DNA"/>
</dbReference>
<dbReference type="AlphaFoldDB" id="A0A428MVM7"/>
<dbReference type="OrthoDB" id="2628844at2"/>
<sequence length="144" mass="16801">MTGIALAWLALMLLPVFTSMYYMLYYYILVILLLPFLIKKIIDKDNTFYNKWTRVRKKGFWKNVLQAGLRSFIVMTVVVCLSQLFGNGYTPSKIVSGVPAHVLTGLGLFLFILSFIIGIIEWYENEKKYNRILLTLKYQEKDLL</sequence>
<proteinExistence type="predicted"/>
<feature type="transmembrane region" description="Helical" evidence="1">
    <location>
        <begin position="98"/>
        <end position="123"/>
    </location>
</feature>
<evidence type="ECO:0000313" key="3">
    <source>
        <dbReference type="Proteomes" id="UP000275076"/>
    </source>
</evidence>
<reference evidence="2 3" key="1">
    <citation type="submission" date="2018-10" db="EMBL/GenBank/DDBJ databases">
        <title>Draft genome sequence of Bacillus salarius IM0101, isolated from a hypersaline soil in Inner Mongolia, China.</title>
        <authorList>
            <person name="Yamprayoonswat W."/>
            <person name="Boonvisut S."/>
            <person name="Jumpathong W."/>
            <person name="Sittihan S."/>
            <person name="Ruangsuj P."/>
            <person name="Wanthongcharoen S."/>
            <person name="Thongpramul N."/>
            <person name="Pimmason S."/>
            <person name="Yu B."/>
            <person name="Yasawong M."/>
        </authorList>
    </citation>
    <scope>NUCLEOTIDE SEQUENCE [LARGE SCALE GENOMIC DNA]</scope>
    <source>
        <strain evidence="2 3">IM0101</strain>
    </source>
</reference>
<organism evidence="2 3">
    <name type="scientific">Salibacterium salarium</name>
    <dbReference type="NCBI Taxonomy" id="284579"/>
    <lineage>
        <taxon>Bacteria</taxon>
        <taxon>Bacillati</taxon>
        <taxon>Bacillota</taxon>
        <taxon>Bacilli</taxon>
        <taxon>Bacillales</taxon>
        <taxon>Bacillaceae</taxon>
    </lineage>
</organism>
<keyword evidence="1" id="KW-0812">Transmembrane</keyword>
<gene>
    <name evidence="2" type="ORF">D7Z54_27100</name>
</gene>
<comment type="caution">
    <text evidence="2">The sequence shown here is derived from an EMBL/GenBank/DDBJ whole genome shotgun (WGS) entry which is preliminary data.</text>
</comment>
<keyword evidence="1" id="KW-0472">Membrane</keyword>
<evidence type="ECO:0000313" key="2">
    <source>
        <dbReference type="EMBL" id="RSL30164.1"/>
    </source>
</evidence>
<keyword evidence="3" id="KW-1185">Reference proteome</keyword>
<feature type="transmembrane region" description="Helical" evidence="1">
    <location>
        <begin position="63"/>
        <end position="86"/>
    </location>
</feature>
<name>A0A428MVM7_9BACI</name>
<dbReference type="Proteomes" id="UP000275076">
    <property type="component" value="Unassembled WGS sequence"/>
</dbReference>
<evidence type="ECO:0000256" key="1">
    <source>
        <dbReference type="SAM" id="Phobius"/>
    </source>
</evidence>
<protein>
    <submittedName>
        <fullName evidence="2">Uncharacterized protein</fullName>
    </submittedName>
</protein>
<dbReference type="RefSeq" id="WP_125561022.1">
    <property type="nucleotide sequence ID" value="NZ_RBVX01000041.1"/>
</dbReference>